<sequence>MNGVFFVSNFSAQHLLIHKRLVEQMIDLAKITPRDTVLDIGAGTGAITLPLAAKAANVLAVENDPEYVRKLTNKLKDQTNIRLKQIDFLQLQLPKDPFCVVANIPYSITTPIFAKLLGRPAAVMLQRAVLLIEKGAAKRFTAAPVTDPRILGWRMWYDIRLVRTVSPNHFSPPPRVDSAVVTVSRKIQPAVPPHHHERFFAMAAYGLRDPRLPFDESMAGVFTPPQLARLAKTLKIDRQQSVCLLNERQWGELFLAMLQHVQPHRWPRRSMRKQPKNGRF</sequence>
<evidence type="ECO:0000256" key="6">
    <source>
        <dbReference type="ARBA" id="ARBA00029941"/>
    </source>
</evidence>
<accession>A0A5C4T0S4</accession>
<dbReference type="OrthoDB" id="9786598at2"/>
<proteinExistence type="inferred from homology"/>
<dbReference type="NCBIfam" id="NF000499">
    <property type="entry name" value="Erm23S_rRNA_broad"/>
    <property type="match status" value="1"/>
</dbReference>
<feature type="binding site" evidence="8">
    <location>
        <position position="103"/>
    </location>
    <ligand>
        <name>S-adenosyl-L-methionine</name>
        <dbReference type="ChEBI" id="CHEBI:59789"/>
    </ligand>
</feature>
<dbReference type="InterPro" id="IPR020596">
    <property type="entry name" value="rRNA_Ade_Mease_Trfase_CS"/>
</dbReference>
<dbReference type="Gene3D" id="1.10.8.100">
    <property type="entry name" value="Ribosomal RNA adenine dimethylase-like, domain 2"/>
    <property type="match status" value="1"/>
</dbReference>
<dbReference type="EMBL" id="VDCQ01000071">
    <property type="protein sequence ID" value="TNJ61847.1"/>
    <property type="molecule type" value="Genomic_DNA"/>
</dbReference>
<dbReference type="InterPro" id="IPR029063">
    <property type="entry name" value="SAM-dependent_MTases_sf"/>
</dbReference>
<dbReference type="Proteomes" id="UP000307943">
    <property type="component" value="Unassembled WGS sequence"/>
</dbReference>
<evidence type="ECO:0000313" key="11">
    <source>
        <dbReference type="Proteomes" id="UP000307943"/>
    </source>
</evidence>
<dbReference type="GO" id="GO:0003723">
    <property type="term" value="F:RNA binding"/>
    <property type="evidence" value="ECO:0007669"/>
    <property type="project" value="UniProtKB-UniRule"/>
</dbReference>
<dbReference type="PANTHER" id="PTHR11727:SF7">
    <property type="entry name" value="DIMETHYLADENOSINE TRANSFERASE-RELATED"/>
    <property type="match status" value="1"/>
</dbReference>
<evidence type="ECO:0000256" key="8">
    <source>
        <dbReference type="PROSITE-ProRule" id="PRU01026"/>
    </source>
</evidence>
<feature type="binding site" evidence="8">
    <location>
        <position position="14"/>
    </location>
    <ligand>
        <name>S-adenosyl-L-methionine</name>
        <dbReference type="ChEBI" id="CHEBI:59789"/>
    </ligand>
</feature>
<keyword evidence="11" id="KW-1185">Reference proteome</keyword>
<feature type="binding site" evidence="8">
    <location>
        <position position="87"/>
    </location>
    <ligand>
        <name>S-adenosyl-L-methionine</name>
        <dbReference type="ChEBI" id="CHEBI:59789"/>
    </ligand>
</feature>
<dbReference type="PROSITE" id="PS51689">
    <property type="entry name" value="SAM_RNA_A_N6_MT"/>
    <property type="match status" value="1"/>
</dbReference>
<feature type="binding site" evidence="8">
    <location>
        <position position="62"/>
    </location>
    <ligand>
        <name>S-adenosyl-L-methionine</name>
        <dbReference type="ChEBI" id="CHEBI:59789"/>
    </ligand>
</feature>
<comment type="caution">
    <text evidence="10">The sequence shown here is derived from an EMBL/GenBank/DDBJ whole genome shotgun (WGS) entry which is preliminary data.</text>
</comment>
<feature type="binding site" evidence="8">
    <location>
        <position position="41"/>
    </location>
    <ligand>
        <name>S-adenosyl-L-methionine</name>
        <dbReference type="ChEBI" id="CHEBI:59789"/>
    </ligand>
</feature>
<evidence type="ECO:0000256" key="1">
    <source>
        <dbReference type="ARBA" id="ARBA00016505"/>
    </source>
</evidence>
<name>A0A5C4T0S4_9BACL</name>
<dbReference type="GO" id="GO:0000179">
    <property type="term" value="F:rRNA (adenine-N6,N6-)-dimethyltransferase activity"/>
    <property type="evidence" value="ECO:0007669"/>
    <property type="project" value="UniProtKB-UniRule"/>
</dbReference>
<dbReference type="CDD" id="cd02440">
    <property type="entry name" value="AdoMet_MTases"/>
    <property type="match status" value="1"/>
</dbReference>
<dbReference type="Pfam" id="PF00398">
    <property type="entry name" value="RrnaAD"/>
    <property type="match status" value="1"/>
</dbReference>
<gene>
    <name evidence="10" type="primary">erm</name>
    <name evidence="10" type="ORF">FE784_33720</name>
</gene>
<dbReference type="SMART" id="SM00650">
    <property type="entry name" value="rADc"/>
    <property type="match status" value="1"/>
</dbReference>
<dbReference type="Gene3D" id="3.40.50.150">
    <property type="entry name" value="Vaccinia Virus protein VP39"/>
    <property type="match status" value="1"/>
</dbReference>
<evidence type="ECO:0000256" key="7">
    <source>
        <dbReference type="ARBA" id="ARBA00030809"/>
    </source>
</evidence>
<dbReference type="InterPro" id="IPR001737">
    <property type="entry name" value="KsgA/Erm"/>
</dbReference>
<dbReference type="PROSITE" id="PS01131">
    <property type="entry name" value="RRNA_A_DIMETH"/>
    <property type="match status" value="1"/>
</dbReference>
<keyword evidence="5 8" id="KW-0694">RNA-binding</keyword>
<dbReference type="AlphaFoldDB" id="A0A5C4T0S4"/>
<organism evidence="10 11">
    <name type="scientific">Paenibacillus hemerocallicola</name>
    <dbReference type="NCBI Taxonomy" id="1172614"/>
    <lineage>
        <taxon>Bacteria</taxon>
        <taxon>Bacillati</taxon>
        <taxon>Bacillota</taxon>
        <taxon>Bacilli</taxon>
        <taxon>Bacillales</taxon>
        <taxon>Paenibacillaceae</taxon>
        <taxon>Paenibacillus</taxon>
    </lineage>
</organism>
<dbReference type="InterPro" id="IPR020598">
    <property type="entry name" value="rRNA_Ade_methylase_Trfase_N"/>
</dbReference>
<evidence type="ECO:0000256" key="4">
    <source>
        <dbReference type="ARBA" id="ARBA00022691"/>
    </source>
</evidence>
<keyword evidence="3 8" id="KW-0808">Transferase</keyword>
<dbReference type="PANTHER" id="PTHR11727">
    <property type="entry name" value="DIMETHYLADENOSINE TRANSFERASE"/>
    <property type="match status" value="1"/>
</dbReference>
<evidence type="ECO:0000256" key="3">
    <source>
        <dbReference type="ARBA" id="ARBA00022679"/>
    </source>
</evidence>
<evidence type="ECO:0000256" key="5">
    <source>
        <dbReference type="ARBA" id="ARBA00022884"/>
    </source>
</evidence>
<keyword evidence="4 8" id="KW-0949">S-adenosyl-L-methionine</keyword>
<evidence type="ECO:0000259" key="9">
    <source>
        <dbReference type="SMART" id="SM00650"/>
    </source>
</evidence>
<feature type="binding site" evidence="8">
    <location>
        <position position="16"/>
    </location>
    <ligand>
        <name>S-adenosyl-L-methionine</name>
        <dbReference type="ChEBI" id="CHEBI:59789"/>
    </ligand>
</feature>
<dbReference type="InterPro" id="IPR023165">
    <property type="entry name" value="rRNA_Ade_diMease-like_C"/>
</dbReference>
<comment type="similarity">
    <text evidence="8">Belongs to the class I-like SAM-binding methyltransferase superfamily. rRNA adenine N(6)-methyltransferase family.</text>
</comment>
<evidence type="ECO:0000313" key="10">
    <source>
        <dbReference type="EMBL" id="TNJ61847.1"/>
    </source>
</evidence>
<reference evidence="10 11" key="1">
    <citation type="submission" date="2019-05" db="EMBL/GenBank/DDBJ databases">
        <title>We sequenced the genome of Paenibacillus hemerocallicola KCTC 33185 for further insight into its adaptation and study the phylogeny of Paenibacillus.</title>
        <authorList>
            <person name="Narsing Rao M.P."/>
        </authorList>
    </citation>
    <scope>NUCLEOTIDE SEQUENCE [LARGE SCALE GENOMIC DNA]</scope>
    <source>
        <strain evidence="10 11">KCTC 33185</strain>
    </source>
</reference>
<keyword evidence="2 8" id="KW-0489">Methyltransferase</keyword>
<evidence type="ECO:0000256" key="2">
    <source>
        <dbReference type="ARBA" id="ARBA00022603"/>
    </source>
</evidence>
<feature type="domain" description="Ribosomal RNA adenine methylase transferase N-terminal" evidence="9">
    <location>
        <begin position="21"/>
        <end position="187"/>
    </location>
</feature>
<protein>
    <recommendedName>
        <fullName evidence="1">rRNA adenine N-6-methyltransferase</fullName>
    </recommendedName>
    <alternativeName>
        <fullName evidence="7">Erythromycin resistance protein</fullName>
    </alternativeName>
    <alternativeName>
        <fullName evidence="6">Macrolide-lincosamide-streptogramin B resistance protein</fullName>
    </alternativeName>
</protein>
<dbReference type="SUPFAM" id="SSF53335">
    <property type="entry name" value="S-adenosyl-L-methionine-dependent methyltransferases"/>
    <property type="match status" value="1"/>
</dbReference>